<feature type="binding site" evidence="7">
    <location>
        <position position="102"/>
    </location>
    <ligand>
        <name>Zn(2+)</name>
        <dbReference type="ChEBI" id="CHEBI:29105"/>
    </ligand>
</feature>
<dbReference type="Proteomes" id="UP000214720">
    <property type="component" value="Unassembled WGS sequence"/>
</dbReference>
<comment type="caution">
    <text evidence="9">The sequence shown here is derived from an EMBL/GenBank/DDBJ whole genome shotgun (WGS) entry which is preliminary data.</text>
</comment>
<proteinExistence type="inferred from homology"/>
<reference evidence="10" key="1">
    <citation type="submission" date="2017-01" db="EMBL/GenBank/DDBJ databases">
        <title>Genome Analysis of Deinococcus marmoris KOPRI26562.</title>
        <authorList>
            <person name="Kim J.H."/>
            <person name="Oh H.-M."/>
        </authorList>
    </citation>
    <scope>NUCLEOTIDE SEQUENCE [LARGE SCALE GENOMIC DNA]</scope>
    <source>
        <strain evidence="10">PAMC 26633</strain>
    </source>
</reference>
<dbReference type="EMBL" id="MTHB01000078">
    <property type="protein sequence ID" value="OXC78050.1"/>
    <property type="molecule type" value="Genomic_DNA"/>
</dbReference>
<feature type="binding site" evidence="7">
    <location>
        <position position="142"/>
    </location>
    <ligand>
        <name>Zn(2+)</name>
        <dbReference type="ChEBI" id="CHEBI:29105"/>
    </ligand>
</feature>
<dbReference type="GO" id="GO:1900376">
    <property type="term" value="P:regulation of secondary metabolite biosynthetic process"/>
    <property type="evidence" value="ECO:0007669"/>
    <property type="project" value="TreeGrafter"/>
</dbReference>
<feature type="binding site" evidence="8">
    <location>
        <position position="93"/>
    </location>
    <ligand>
        <name>Fe cation</name>
        <dbReference type="ChEBI" id="CHEBI:24875"/>
    </ligand>
</feature>
<name>A0A226X4Y0_CABSO</name>
<dbReference type="GO" id="GO:0008270">
    <property type="term" value="F:zinc ion binding"/>
    <property type="evidence" value="ECO:0007669"/>
    <property type="project" value="TreeGrafter"/>
</dbReference>
<evidence type="ECO:0000256" key="4">
    <source>
        <dbReference type="ARBA" id="ARBA00023015"/>
    </source>
</evidence>
<dbReference type="GO" id="GO:0003700">
    <property type="term" value="F:DNA-binding transcription factor activity"/>
    <property type="evidence" value="ECO:0007669"/>
    <property type="project" value="InterPro"/>
</dbReference>
<comment type="cofactor">
    <cofactor evidence="7">
        <name>Zn(2+)</name>
        <dbReference type="ChEBI" id="CHEBI:29105"/>
    </cofactor>
    <text evidence="7">Binds 1 zinc ion per subunit.</text>
</comment>
<keyword evidence="8" id="KW-0408">Iron</keyword>
<dbReference type="InterPro" id="IPR036390">
    <property type="entry name" value="WH_DNA-bd_sf"/>
</dbReference>
<evidence type="ECO:0000313" key="9">
    <source>
        <dbReference type="EMBL" id="OXC78050.1"/>
    </source>
</evidence>
<evidence type="ECO:0000256" key="5">
    <source>
        <dbReference type="ARBA" id="ARBA00023125"/>
    </source>
</evidence>
<dbReference type="Gene3D" id="3.30.1490.190">
    <property type="match status" value="1"/>
</dbReference>
<keyword evidence="2" id="KW-0678">Repressor</keyword>
<evidence type="ECO:0000256" key="2">
    <source>
        <dbReference type="ARBA" id="ARBA00022491"/>
    </source>
</evidence>
<accession>A0A226X4Y0</accession>
<comment type="cofactor">
    <cofactor evidence="8">
        <name>Mn(2+)</name>
        <dbReference type="ChEBI" id="CHEBI:29035"/>
    </cofactor>
    <cofactor evidence="8">
        <name>Fe(2+)</name>
        <dbReference type="ChEBI" id="CHEBI:29033"/>
    </cofactor>
    <text evidence="8">Binds 1 Mn(2+) or Fe(2+) ion per subunit.</text>
</comment>
<evidence type="ECO:0000256" key="8">
    <source>
        <dbReference type="PIRSR" id="PIRSR602481-2"/>
    </source>
</evidence>
<keyword evidence="5" id="KW-0238">DNA-binding</keyword>
<dbReference type="Pfam" id="PF01475">
    <property type="entry name" value="FUR"/>
    <property type="match status" value="1"/>
</dbReference>
<keyword evidence="3 7" id="KW-0862">Zinc</keyword>
<protein>
    <submittedName>
        <fullName evidence="9">Zinc uptake regulation protein ZUR</fullName>
    </submittedName>
</protein>
<evidence type="ECO:0000256" key="3">
    <source>
        <dbReference type="ARBA" id="ARBA00022833"/>
    </source>
</evidence>
<dbReference type="InterPro" id="IPR043135">
    <property type="entry name" value="Fur_C"/>
</dbReference>
<keyword evidence="7" id="KW-0479">Metal-binding</keyword>
<dbReference type="AlphaFoldDB" id="A0A226X4Y0"/>
<dbReference type="GO" id="GO:0000976">
    <property type="term" value="F:transcription cis-regulatory region binding"/>
    <property type="evidence" value="ECO:0007669"/>
    <property type="project" value="TreeGrafter"/>
</dbReference>
<evidence type="ECO:0000313" key="10">
    <source>
        <dbReference type="Proteomes" id="UP000214720"/>
    </source>
</evidence>
<feature type="binding site" evidence="7">
    <location>
        <position position="99"/>
    </location>
    <ligand>
        <name>Zn(2+)</name>
        <dbReference type="ChEBI" id="CHEBI:29105"/>
    </ligand>
</feature>
<comment type="similarity">
    <text evidence="1">Belongs to the Fur family.</text>
</comment>
<sequence length="154" mass="16640">MQAKQTSVAPAYGFSKNAKEHLTPLRQHVLALIKARGGQATAYELVADLSAEKKSAAPATIYRALHYLIERGDVRRIATTSTFIISERADGRHQVVMVCTHCGAIMLVHDDVLHTALVTAAHDSHFLIVGQETEVKGICQVCTDAGVGENSNSF</sequence>
<organism evidence="9 10">
    <name type="scientific">Caballeronia sordidicola</name>
    <name type="common">Burkholderia sordidicola</name>
    <dbReference type="NCBI Taxonomy" id="196367"/>
    <lineage>
        <taxon>Bacteria</taxon>
        <taxon>Pseudomonadati</taxon>
        <taxon>Pseudomonadota</taxon>
        <taxon>Betaproteobacteria</taxon>
        <taxon>Burkholderiales</taxon>
        <taxon>Burkholderiaceae</taxon>
        <taxon>Caballeronia</taxon>
    </lineage>
</organism>
<dbReference type="PANTHER" id="PTHR33202">
    <property type="entry name" value="ZINC UPTAKE REGULATION PROTEIN"/>
    <property type="match status" value="1"/>
</dbReference>
<keyword evidence="4" id="KW-0805">Transcription regulation</keyword>
<dbReference type="OrthoDB" id="9801127at2"/>
<dbReference type="RefSeq" id="WP_089160996.1">
    <property type="nucleotide sequence ID" value="NZ_MTHB01000078.1"/>
</dbReference>
<feature type="binding site" evidence="7">
    <location>
        <position position="139"/>
    </location>
    <ligand>
        <name>Zn(2+)</name>
        <dbReference type="ChEBI" id="CHEBI:29105"/>
    </ligand>
</feature>
<dbReference type="InterPro" id="IPR002481">
    <property type="entry name" value="FUR"/>
</dbReference>
<evidence type="ECO:0000256" key="1">
    <source>
        <dbReference type="ARBA" id="ARBA00007957"/>
    </source>
</evidence>
<keyword evidence="6" id="KW-0804">Transcription</keyword>
<dbReference type="PANTHER" id="PTHR33202:SF6">
    <property type="entry name" value="ZINC UPTAKE REGULATION PROTEIN"/>
    <property type="match status" value="1"/>
</dbReference>
<evidence type="ECO:0000256" key="6">
    <source>
        <dbReference type="ARBA" id="ARBA00023163"/>
    </source>
</evidence>
<dbReference type="Gene3D" id="1.10.10.10">
    <property type="entry name" value="Winged helix-like DNA-binding domain superfamily/Winged helix DNA-binding domain"/>
    <property type="match status" value="1"/>
</dbReference>
<evidence type="ECO:0000256" key="7">
    <source>
        <dbReference type="PIRSR" id="PIRSR602481-1"/>
    </source>
</evidence>
<dbReference type="GO" id="GO:0005829">
    <property type="term" value="C:cytosol"/>
    <property type="evidence" value="ECO:0007669"/>
    <property type="project" value="TreeGrafter"/>
</dbReference>
<dbReference type="SUPFAM" id="SSF46785">
    <property type="entry name" value="Winged helix' DNA-binding domain"/>
    <property type="match status" value="1"/>
</dbReference>
<dbReference type="InterPro" id="IPR036388">
    <property type="entry name" value="WH-like_DNA-bd_sf"/>
</dbReference>
<dbReference type="GO" id="GO:0045892">
    <property type="term" value="P:negative regulation of DNA-templated transcription"/>
    <property type="evidence" value="ECO:0007669"/>
    <property type="project" value="TreeGrafter"/>
</dbReference>
<gene>
    <name evidence="9" type="ORF">BSU04_13810</name>
</gene>